<comment type="caution">
    <text evidence="2">The sequence shown here is derived from an EMBL/GenBank/DDBJ whole genome shotgun (WGS) entry which is preliminary data.</text>
</comment>
<feature type="transmembrane region" description="Helical" evidence="1">
    <location>
        <begin position="51"/>
        <end position="71"/>
    </location>
</feature>
<keyword evidence="1" id="KW-1133">Transmembrane helix</keyword>
<dbReference type="Proteomes" id="UP000287547">
    <property type="component" value="Unassembled WGS sequence"/>
</dbReference>
<accession>A0A428Z9I7</accession>
<protein>
    <submittedName>
        <fullName evidence="2">Uncharacterized protein</fullName>
    </submittedName>
</protein>
<dbReference type="RefSeq" id="WP_037266419.1">
    <property type="nucleotide sequence ID" value="NZ_QHKI01000015.1"/>
</dbReference>
<keyword evidence="1" id="KW-0812">Transmembrane</keyword>
<evidence type="ECO:0000313" key="3">
    <source>
        <dbReference type="Proteomes" id="UP000287547"/>
    </source>
</evidence>
<keyword evidence="1" id="KW-0472">Membrane</keyword>
<gene>
    <name evidence="2" type="ORF">DMH04_19775</name>
</gene>
<reference evidence="2 3" key="1">
    <citation type="submission" date="2018-05" db="EMBL/GenBank/DDBJ databases">
        <title>Evolution of GPA BGCs.</title>
        <authorList>
            <person name="Waglechner N."/>
            <person name="Wright G.D."/>
        </authorList>
    </citation>
    <scope>NUCLEOTIDE SEQUENCE [LARGE SCALE GENOMIC DNA]</scope>
    <source>
        <strain evidence="2 3">A82846</strain>
    </source>
</reference>
<evidence type="ECO:0000313" key="2">
    <source>
        <dbReference type="EMBL" id="RSM84723.1"/>
    </source>
</evidence>
<dbReference type="CDD" id="cd00138">
    <property type="entry name" value="PLDc_SF"/>
    <property type="match status" value="1"/>
</dbReference>
<dbReference type="SUPFAM" id="SSF56024">
    <property type="entry name" value="Phospholipase D/nuclease"/>
    <property type="match status" value="1"/>
</dbReference>
<dbReference type="OrthoDB" id="8438314at2"/>
<name>A0A428Z9I7_KIBAR</name>
<sequence>MGEGRLRAKTTNFFLRWVHRRRYYAFVATVLVVATVVLLLIALGLDKYGENLSLNLGADLIGTIVVLFLIAPFMTKADRLNEAVLDRFNHRAFIRQAAGARHRIMIMELWTDLLQGGYQDEFLSAIREALERKVEVRILLLDPDARAAEQRADDLLQQTDVVDNILDNLRVLNEFKRDLPERMRRYLDVRIYSALPPVQMYRVDDHVIVSFYPVNMTSWNAAQYQTSPQAQLGQFVGTKFDELWEARSTRWLDQFWTLTLDDQNERYEARFVEIDDQFYVSGRTIVEHNLRNGIDGLPVRIVNDNAKGEVHRSKSFLLTPLDQSSADLAMALDHFNRKYGHTHQDVILKLTPSPSTE</sequence>
<organism evidence="2 3">
    <name type="scientific">Kibdelosporangium aridum</name>
    <dbReference type="NCBI Taxonomy" id="2030"/>
    <lineage>
        <taxon>Bacteria</taxon>
        <taxon>Bacillati</taxon>
        <taxon>Actinomycetota</taxon>
        <taxon>Actinomycetes</taxon>
        <taxon>Pseudonocardiales</taxon>
        <taxon>Pseudonocardiaceae</taxon>
        <taxon>Kibdelosporangium</taxon>
    </lineage>
</organism>
<dbReference type="AlphaFoldDB" id="A0A428Z9I7"/>
<dbReference type="EMBL" id="QHKI01000015">
    <property type="protein sequence ID" value="RSM84723.1"/>
    <property type="molecule type" value="Genomic_DNA"/>
</dbReference>
<feature type="transmembrane region" description="Helical" evidence="1">
    <location>
        <begin position="23"/>
        <end position="45"/>
    </location>
</feature>
<evidence type="ECO:0000256" key="1">
    <source>
        <dbReference type="SAM" id="Phobius"/>
    </source>
</evidence>
<proteinExistence type="predicted"/>